<accession>A0A3D9EC31</accession>
<dbReference type="Gene3D" id="2.40.110.10">
    <property type="entry name" value="Butyryl-CoA Dehydrogenase, subunit A, domain 2"/>
    <property type="match status" value="1"/>
</dbReference>
<dbReference type="Proteomes" id="UP000256988">
    <property type="component" value="Unassembled WGS sequence"/>
</dbReference>
<comment type="caution">
    <text evidence="3">The sequence shown here is derived from an EMBL/GenBank/DDBJ whole genome shotgun (WGS) entry which is preliminary data.</text>
</comment>
<dbReference type="InterPro" id="IPR037069">
    <property type="entry name" value="AcylCoA_DH/ox_N_sf"/>
</dbReference>
<feature type="domain" description="Acyl-CoA dehydrogenase C-terminal" evidence="2">
    <location>
        <begin position="249"/>
        <end position="367"/>
    </location>
</feature>
<dbReference type="InterPro" id="IPR046373">
    <property type="entry name" value="Acyl-CoA_Oxase/DH_mid-dom_sf"/>
</dbReference>
<keyword evidence="3" id="KW-0503">Monooxygenase</keyword>
<dbReference type="GO" id="GO:0004497">
    <property type="term" value="F:monooxygenase activity"/>
    <property type="evidence" value="ECO:0007669"/>
    <property type="project" value="UniProtKB-KW"/>
</dbReference>
<keyword evidence="1" id="KW-0560">Oxidoreductase</keyword>
<dbReference type="GO" id="GO:0050660">
    <property type="term" value="F:flavin adenine dinucleotide binding"/>
    <property type="evidence" value="ECO:0007669"/>
    <property type="project" value="InterPro"/>
</dbReference>
<evidence type="ECO:0000256" key="1">
    <source>
        <dbReference type="ARBA" id="ARBA00023002"/>
    </source>
</evidence>
<evidence type="ECO:0000313" key="3">
    <source>
        <dbReference type="EMBL" id="RED00451.1"/>
    </source>
</evidence>
<sequence>MNSLDNVGFHHSASDAICRRAIQCSQSWDLRAKAAESERRLSQATFNDLFENGWLDLLAPHANITDGNRWSTLVETARVAARTCASTGWILSLVGAHTSIVRRLPRECIEQLYADGPRQLFATASMSPSSYFAFEEAGVRVSGEWRFSSGIEDATWLILNAPCSNHPDADRTARFLTFVPAKIAEISNAWESSGMAATGSHDIDIPNTLVPHSLVFSLEGVFAQRPMFESSEVLDKATLIPFLTTGIIGPLLGCAEGAVAAFISDAENARPRDVHRDSERFAHSTAQLHSARLLYASLIDRLCDESFCLSITSGTKMLEFKRDRAFMAEQCLQLVQRLVARSGASELTKPSRLQRHWRDIQVMAAHRDVGWYESMQSYGNTILGMGAIH</sequence>
<proteinExistence type="predicted"/>
<gene>
    <name evidence="3" type="ORF">DFO60_4607</name>
</gene>
<dbReference type="Gene3D" id="1.10.540.10">
    <property type="entry name" value="Acyl-CoA dehydrogenase/oxidase, N-terminal domain"/>
    <property type="match status" value="1"/>
</dbReference>
<dbReference type="Pfam" id="PF08028">
    <property type="entry name" value="Acyl-CoA_dh_2"/>
    <property type="match status" value="1"/>
</dbReference>
<dbReference type="GO" id="GO:0016627">
    <property type="term" value="F:oxidoreductase activity, acting on the CH-CH group of donors"/>
    <property type="evidence" value="ECO:0007669"/>
    <property type="project" value="InterPro"/>
</dbReference>
<evidence type="ECO:0000313" key="4">
    <source>
        <dbReference type="Proteomes" id="UP000256988"/>
    </source>
</evidence>
<dbReference type="EMBL" id="QRDL01000008">
    <property type="protein sequence ID" value="RED00451.1"/>
    <property type="molecule type" value="Genomic_DNA"/>
</dbReference>
<organism evidence="3 4">
    <name type="scientific">Ectopseudomonas oleovorans</name>
    <name type="common">Pseudomonas oleovorans</name>
    <dbReference type="NCBI Taxonomy" id="301"/>
    <lineage>
        <taxon>Bacteria</taxon>
        <taxon>Pseudomonadati</taxon>
        <taxon>Pseudomonadota</taxon>
        <taxon>Gammaproteobacteria</taxon>
        <taxon>Pseudomonadales</taxon>
        <taxon>Pseudomonadaceae</taxon>
        <taxon>Ectopseudomonas</taxon>
    </lineage>
</organism>
<dbReference type="Gene3D" id="1.20.140.10">
    <property type="entry name" value="Butyryl-CoA Dehydrogenase, subunit A, domain 3"/>
    <property type="match status" value="1"/>
</dbReference>
<name>A0A3D9EC31_ECTOL</name>
<dbReference type="InterPro" id="IPR009100">
    <property type="entry name" value="AcylCoA_DH/oxidase_NM_dom_sf"/>
</dbReference>
<dbReference type="RefSeq" id="WP_115947008.1">
    <property type="nucleotide sequence ID" value="NZ_QRDL01000008.1"/>
</dbReference>
<reference evidence="3 4" key="1">
    <citation type="submission" date="2018-07" db="EMBL/GenBank/DDBJ databases">
        <title>Genome sequencing of rice bacterial endophytes.</title>
        <authorList>
            <person name="Venturi V."/>
        </authorList>
    </citation>
    <scope>NUCLEOTIDE SEQUENCE [LARGE SCALE GENOMIC DNA]</scope>
    <source>
        <strain evidence="3 4">AG1002</strain>
    </source>
</reference>
<evidence type="ECO:0000259" key="2">
    <source>
        <dbReference type="Pfam" id="PF08028"/>
    </source>
</evidence>
<dbReference type="PIRSF" id="PIRSF016578">
    <property type="entry name" value="HsaA"/>
    <property type="match status" value="1"/>
</dbReference>
<dbReference type="SUPFAM" id="SSF56645">
    <property type="entry name" value="Acyl-CoA dehydrogenase NM domain-like"/>
    <property type="match status" value="1"/>
</dbReference>
<dbReference type="AlphaFoldDB" id="A0A3D9EC31"/>
<dbReference type="InterPro" id="IPR013107">
    <property type="entry name" value="Acyl-CoA_DH_C"/>
</dbReference>
<protein>
    <submittedName>
        <fullName evidence="3">3-hydroxy-9,10-secoandrosta-1,3,5(10)-triene-9, 17-dione monooxygenase</fullName>
    </submittedName>
</protein>